<keyword evidence="3" id="KW-1185">Reference proteome</keyword>
<evidence type="ECO:0000256" key="1">
    <source>
        <dbReference type="SAM" id="MobiDB-lite"/>
    </source>
</evidence>
<organism evidence="2 3">
    <name type="scientific">Rheinheimera marina</name>
    <dbReference type="NCBI Taxonomy" id="1774958"/>
    <lineage>
        <taxon>Bacteria</taxon>
        <taxon>Pseudomonadati</taxon>
        <taxon>Pseudomonadota</taxon>
        <taxon>Gammaproteobacteria</taxon>
        <taxon>Chromatiales</taxon>
        <taxon>Chromatiaceae</taxon>
        <taxon>Rheinheimera</taxon>
    </lineage>
</organism>
<reference evidence="3" key="1">
    <citation type="journal article" date="2019" name="Int. J. Syst. Evol. Microbiol.">
        <title>The Global Catalogue of Microorganisms (GCM) 10K type strain sequencing project: providing services to taxonomists for standard genome sequencing and annotation.</title>
        <authorList>
            <consortium name="The Broad Institute Genomics Platform"/>
            <consortium name="The Broad Institute Genome Sequencing Center for Infectious Disease"/>
            <person name="Wu L."/>
            <person name="Ma J."/>
        </authorList>
    </citation>
    <scope>NUCLEOTIDE SEQUENCE [LARGE SCALE GENOMIC DNA]</scope>
    <source>
        <strain evidence="3">DT28</strain>
    </source>
</reference>
<dbReference type="Proteomes" id="UP001595962">
    <property type="component" value="Unassembled WGS sequence"/>
</dbReference>
<dbReference type="EMBL" id="JBHSGB010000017">
    <property type="protein sequence ID" value="MFC4656923.1"/>
    <property type="molecule type" value="Genomic_DNA"/>
</dbReference>
<feature type="region of interest" description="Disordered" evidence="1">
    <location>
        <begin position="1"/>
        <end position="21"/>
    </location>
</feature>
<accession>A0ABV9JRL5</accession>
<feature type="compositionally biased region" description="Polar residues" evidence="1">
    <location>
        <begin position="1"/>
        <end position="14"/>
    </location>
</feature>
<comment type="caution">
    <text evidence="2">The sequence shown here is derived from an EMBL/GenBank/DDBJ whole genome shotgun (WGS) entry which is preliminary data.</text>
</comment>
<dbReference type="RefSeq" id="WP_377336454.1">
    <property type="nucleotide sequence ID" value="NZ_JBHSGB010000017.1"/>
</dbReference>
<protein>
    <submittedName>
        <fullName evidence="2">Uncharacterized protein</fullName>
    </submittedName>
</protein>
<evidence type="ECO:0000313" key="3">
    <source>
        <dbReference type="Proteomes" id="UP001595962"/>
    </source>
</evidence>
<sequence>MTATGNNQEISNMHSPSLSLSSEGRHEQLYPAVDTLQPLHVFHTSRHQLLLQLTTNSADPSAELPPQLLTWLKEPASIRALEKRFIIRQDLFVRNQPVIRSLSPVQLAFLTVLVIAKLTDEYSEAHDLNSLNSAIRLTDHLLKFPIDLLIQLPQLQAILNRQLSLIKQIYDEPTF</sequence>
<gene>
    <name evidence="2" type="ORF">ACFO3I_18030</name>
</gene>
<evidence type="ECO:0000313" key="2">
    <source>
        <dbReference type="EMBL" id="MFC4656923.1"/>
    </source>
</evidence>
<name>A0ABV9JRL5_9GAMM</name>
<proteinExistence type="predicted"/>